<name>L0EUI9_LIBCB</name>
<evidence type="ECO:0000256" key="2">
    <source>
        <dbReference type="ARBA" id="ARBA00009539"/>
    </source>
</evidence>
<dbReference type="InterPro" id="IPR012259">
    <property type="entry name" value="DHFR"/>
</dbReference>
<dbReference type="GO" id="GO:0004146">
    <property type="term" value="F:dihydrofolate reductase activity"/>
    <property type="evidence" value="ECO:0007669"/>
    <property type="project" value="UniProtKB-EC"/>
</dbReference>
<dbReference type="InterPro" id="IPR017925">
    <property type="entry name" value="DHFR_CS"/>
</dbReference>
<dbReference type="Pfam" id="PF00186">
    <property type="entry name" value="DHFR_1"/>
    <property type="match status" value="1"/>
</dbReference>
<keyword evidence="12" id="KW-1185">Reference proteome</keyword>
<dbReference type="GO" id="GO:0006730">
    <property type="term" value="P:one-carbon metabolic process"/>
    <property type="evidence" value="ECO:0007669"/>
    <property type="project" value="UniProtKB-KW"/>
</dbReference>
<gene>
    <name evidence="11" type="ordered locus">B488_06350</name>
</gene>
<dbReference type="SUPFAM" id="SSF53597">
    <property type="entry name" value="Dihydrofolate reductase-like"/>
    <property type="match status" value="1"/>
</dbReference>
<evidence type="ECO:0000256" key="1">
    <source>
        <dbReference type="ARBA" id="ARBA00004903"/>
    </source>
</evidence>
<evidence type="ECO:0000256" key="6">
    <source>
        <dbReference type="ARBA" id="ARBA00023002"/>
    </source>
</evidence>
<dbReference type="AlphaFoldDB" id="L0EUI9"/>
<evidence type="ECO:0000256" key="9">
    <source>
        <dbReference type="RuleBase" id="RU004474"/>
    </source>
</evidence>
<dbReference type="EC" id="1.5.1.3" evidence="3 8"/>
<dbReference type="eggNOG" id="COG0262">
    <property type="taxonomic scope" value="Bacteria"/>
</dbReference>
<evidence type="ECO:0000256" key="5">
    <source>
        <dbReference type="ARBA" id="ARBA00022857"/>
    </source>
</evidence>
<dbReference type="KEGG" id="lcc:B488_06350"/>
<evidence type="ECO:0000256" key="7">
    <source>
        <dbReference type="ARBA" id="ARBA00025067"/>
    </source>
</evidence>
<dbReference type="UniPathway" id="UPA00077">
    <property type="reaction ID" value="UER00158"/>
</dbReference>
<dbReference type="InterPro" id="IPR024072">
    <property type="entry name" value="DHFR-like_dom_sf"/>
</dbReference>
<dbReference type="GO" id="GO:0046655">
    <property type="term" value="P:folic acid metabolic process"/>
    <property type="evidence" value="ECO:0007669"/>
    <property type="project" value="TreeGrafter"/>
</dbReference>
<keyword evidence="5 8" id="KW-0521">NADP</keyword>
<feature type="domain" description="DHFR" evidence="10">
    <location>
        <begin position="6"/>
        <end position="166"/>
    </location>
</feature>
<protein>
    <recommendedName>
        <fullName evidence="3 8">Dihydrofolate reductase</fullName>
        <ecNumber evidence="3 8">1.5.1.3</ecNumber>
    </recommendedName>
</protein>
<dbReference type="GO" id="GO:0046452">
    <property type="term" value="P:dihydrofolate metabolic process"/>
    <property type="evidence" value="ECO:0007669"/>
    <property type="project" value="TreeGrafter"/>
</dbReference>
<evidence type="ECO:0000313" key="11">
    <source>
        <dbReference type="EMBL" id="AGA64627.1"/>
    </source>
</evidence>
<dbReference type="Proteomes" id="UP000010799">
    <property type="component" value="Chromosome"/>
</dbReference>
<dbReference type="PRINTS" id="PR00070">
    <property type="entry name" value="DHFR"/>
</dbReference>
<dbReference type="RefSeq" id="WP_015273054.1">
    <property type="nucleotide sequence ID" value="NC_019907.1"/>
</dbReference>
<dbReference type="HOGENOM" id="CLU_043966_5_1_5"/>
<dbReference type="InterPro" id="IPR001796">
    <property type="entry name" value="DHFR_dom"/>
</dbReference>
<comment type="similarity">
    <text evidence="2 8 9">Belongs to the dihydrofolate reductase family.</text>
</comment>
<dbReference type="GO" id="GO:0005829">
    <property type="term" value="C:cytosol"/>
    <property type="evidence" value="ECO:0007669"/>
    <property type="project" value="TreeGrafter"/>
</dbReference>
<dbReference type="STRING" id="1215343.B488_06350"/>
<dbReference type="PANTHER" id="PTHR48069:SF3">
    <property type="entry name" value="DIHYDROFOLATE REDUCTASE"/>
    <property type="match status" value="1"/>
</dbReference>
<dbReference type="GO" id="GO:0046654">
    <property type="term" value="P:tetrahydrofolate biosynthetic process"/>
    <property type="evidence" value="ECO:0007669"/>
    <property type="project" value="UniProtKB-UniPathway"/>
</dbReference>
<dbReference type="PIRSF" id="PIRSF000194">
    <property type="entry name" value="DHFR"/>
    <property type="match status" value="1"/>
</dbReference>
<comment type="function">
    <text evidence="7 8">Key enzyme in folate metabolism. Catalyzes an essential reaction for de novo glycine and purine synthesis, and for DNA precursor synthesis.</text>
</comment>
<dbReference type="PATRIC" id="fig|1215343.11.peg.647"/>
<dbReference type="EMBL" id="CP003789">
    <property type="protein sequence ID" value="AGA64627.1"/>
    <property type="molecule type" value="Genomic_DNA"/>
</dbReference>
<dbReference type="FunFam" id="3.40.430.10:FF:000001">
    <property type="entry name" value="Dihydrofolate reductase"/>
    <property type="match status" value="1"/>
</dbReference>
<dbReference type="GO" id="GO:0070401">
    <property type="term" value="F:NADP+ binding"/>
    <property type="evidence" value="ECO:0007669"/>
    <property type="project" value="UniProtKB-ARBA"/>
</dbReference>
<organism evidence="11 12">
    <name type="scientific">Liberibacter crescens (strain BT-1)</name>
    <dbReference type="NCBI Taxonomy" id="1215343"/>
    <lineage>
        <taxon>Bacteria</taxon>
        <taxon>Pseudomonadati</taxon>
        <taxon>Pseudomonadota</taxon>
        <taxon>Alphaproteobacteria</taxon>
        <taxon>Hyphomicrobiales</taxon>
        <taxon>Rhizobiaceae</taxon>
        <taxon>Liberibacter</taxon>
    </lineage>
</organism>
<accession>L0EUI9</accession>
<evidence type="ECO:0000313" key="12">
    <source>
        <dbReference type="Proteomes" id="UP000010799"/>
    </source>
</evidence>
<proteinExistence type="inferred from homology"/>
<dbReference type="PANTHER" id="PTHR48069">
    <property type="entry name" value="DIHYDROFOLATE REDUCTASE"/>
    <property type="match status" value="1"/>
</dbReference>
<evidence type="ECO:0000259" key="10">
    <source>
        <dbReference type="PROSITE" id="PS51330"/>
    </source>
</evidence>
<keyword evidence="4 8" id="KW-0554">One-carbon metabolism</keyword>
<keyword evidence="6 8" id="KW-0560">Oxidoreductase</keyword>
<dbReference type="PROSITE" id="PS51330">
    <property type="entry name" value="DHFR_2"/>
    <property type="match status" value="1"/>
</dbReference>
<sequence length="169" mass="19151">MNNFPEIIIIAAVARNGVIGQKGKIPWRLSTDMKRFKSLTIGKPIIMGHKTLQSIGKPLPERHNIIVTRNQSLILKDIEIAFSIKDALDIAFKKDTDKIFIIGGGQIYAQVIDIATVLQITYIDSDIQGDVFFPPINPHCWQKIEELFFPVGKDDSYPTRFTTYKRCCT</sequence>
<reference evidence="11 12" key="1">
    <citation type="journal article" date="2012" name="Stand. Genomic Sci.">
        <title>Complete genome sequence of Liberibacter crescens BT-1.</title>
        <authorList>
            <person name="Leonard M.T."/>
            <person name="Fagen J.R."/>
            <person name="Davis-Richardson A.G."/>
            <person name="Davis M.J."/>
            <person name="Triplett E.W."/>
        </authorList>
    </citation>
    <scope>NUCLEOTIDE SEQUENCE [LARGE SCALE GENOMIC DNA]</scope>
    <source>
        <strain evidence="11 12">BT-1</strain>
    </source>
</reference>
<evidence type="ECO:0000256" key="3">
    <source>
        <dbReference type="ARBA" id="ARBA00012856"/>
    </source>
</evidence>
<dbReference type="PROSITE" id="PS00075">
    <property type="entry name" value="DHFR_1"/>
    <property type="match status" value="1"/>
</dbReference>
<evidence type="ECO:0000256" key="8">
    <source>
        <dbReference type="PIRNR" id="PIRNR000194"/>
    </source>
</evidence>
<dbReference type="Gene3D" id="3.40.430.10">
    <property type="entry name" value="Dihydrofolate Reductase, subunit A"/>
    <property type="match status" value="1"/>
</dbReference>
<evidence type="ECO:0000256" key="4">
    <source>
        <dbReference type="ARBA" id="ARBA00022563"/>
    </source>
</evidence>
<dbReference type="CDD" id="cd00209">
    <property type="entry name" value="DHFR"/>
    <property type="match status" value="1"/>
</dbReference>
<comment type="catalytic activity">
    <reaction evidence="8">
        <text>(6S)-5,6,7,8-tetrahydrofolate + NADP(+) = 7,8-dihydrofolate + NADPH + H(+)</text>
        <dbReference type="Rhea" id="RHEA:15009"/>
        <dbReference type="ChEBI" id="CHEBI:15378"/>
        <dbReference type="ChEBI" id="CHEBI:57451"/>
        <dbReference type="ChEBI" id="CHEBI:57453"/>
        <dbReference type="ChEBI" id="CHEBI:57783"/>
        <dbReference type="ChEBI" id="CHEBI:58349"/>
        <dbReference type="EC" id="1.5.1.3"/>
    </reaction>
</comment>
<comment type="pathway">
    <text evidence="1 8">Cofactor biosynthesis; tetrahydrofolate biosynthesis; 5,6,7,8-tetrahydrofolate from 7,8-dihydrofolate: step 1/1.</text>
</comment>